<accession>A0ABP3DH54</accession>
<evidence type="ECO:0000259" key="2">
    <source>
        <dbReference type="PROSITE" id="PS50076"/>
    </source>
</evidence>
<dbReference type="Proteomes" id="UP001501476">
    <property type="component" value="Unassembled WGS sequence"/>
</dbReference>
<evidence type="ECO:0000313" key="3">
    <source>
        <dbReference type="EMBL" id="GAA0232588.1"/>
    </source>
</evidence>
<dbReference type="SUPFAM" id="SSF46565">
    <property type="entry name" value="Chaperone J-domain"/>
    <property type="match status" value="1"/>
</dbReference>
<dbReference type="Gene3D" id="2.60.260.20">
    <property type="entry name" value="Urease metallochaperone UreE, N-terminal domain"/>
    <property type="match status" value="2"/>
</dbReference>
<dbReference type="InterPro" id="IPR036869">
    <property type="entry name" value="J_dom_sf"/>
</dbReference>
<feature type="domain" description="J" evidence="2">
    <location>
        <begin position="9"/>
        <end position="73"/>
    </location>
</feature>
<dbReference type="InterPro" id="IPR018253">
    <property type="entry name" value="DnaJ_domain_CS"/>
</dbReference>
<dbReference type="PANTHER" id="PTHR43096">
    <property type="entry name" value="DNAJ HOMOLOG 1, MITOCHONDRIAL-RELATED"/>
    <property type="match status" value="1"/>
</dbReference>
<dbReference type="SUPFAM" id="SSF49493">
    <property type="entry name" value="HSP40/DnaJ peptide-binding domain"/>
    <property type="match status" value="2"/>
</dbReference>
<reference evidence="4" key="1">
    <citation type="journal article" date="2019" name="Int. J. Syst. Evol. Microbiol.">
        <title>The Global Catalogue of Microorganisms (GCM) 10K type strain sequencing project: providing services to taxonomists for standard genome sequencing and annotation.</title>
        <authorList>
            <consortium name="The Broad Institute Genomics Platform"/>
            <consortium name="The Broad Institute Genome Sequencing Center for Infectious Disease"/>
            <person name="Wu L."/>
            <person name="Ma J."/>
        </authorList>
    </citation>
    <scope>NUCLEOTIDE SEQUENCE [LARGE SCALE GENOMIC DNA]</scope>
    <source>
        <strain evidence="4">JCM 6886</strain>
    </source>
</reference>
<dbReference type="CDD" id="cd06257">
    <property type="entry name" value="DnaJ"/>
    <property type="match status" value="1"/>
</dbReference>
<dbReference type="Pfam" id="PF00226">
    <property type="entry name" value="DnaJ"/>
    <property type="match status" value="1"/>
</dbReference>
<keyword evidence="4" id="KW-1185">Reference proteome</keyword>
<proteinExistence type="predicted"/>
<evidence type="ECO:0000313" key="4">
    <source>
        <dbReference type="Proteomes" id="UP001501476"/>
    </source>
</evidence>
<dbReference type="PRINTS" id="PR00625">
    <property type="entry name" value="JDOMAIN"/>
</dbReference>
<dbReference type="InterPro" id="IPR008971">
    <property type="entry name" value="HSP40/DnaJ_pept-bd"/>
</dbReference>
<name>A0ABP3DH54_9GAMM</name>
<dbReference type="PROSITE" id="PS50076">
    <property type="entry name" value="DNAJ_2"/>
    <property type="match status" value="1"/>
</dbReference>
<dbReference type="SMART" id="SM00271">
    <property type="entry name" value="DnaJ"/>
    <property type="match status" value="1"/>
</dbReference>
<keyword evidence="1" id="KW-0143">Chaperone</keyword>
<dbReference type="CDD" id="cd10747">
    <property type="entry name" value="DnaJ_C"/>
    <property type="match status" value="1"/>
</dbReference>
<dbReference type="InterPro" id="IPR002939">
    <property type="entry name" value="DnaJ_C"/>
</dbReference>
<organism evidence="3 4">
    <name type="scientific">Methylophaga marina</name>
    <dbReference type="NCBI Taxonomy" id="45495"/>
    <lineage>
        <taxon>Bacteria</taxon>
        <taxon>Pseudomonadati</taxon>
        <taxon>Pseudomonadota</taxon>
        <taxon>Gammaproteobacteria</taxon>
        <taxon>Thiotrichales</taxon>
        <taxon>Piscirickettsiaceae</taxon>
        <taxon>Methylophaga</taxon>
    </lineage>
</organism>
<sequence>MNPFMEYKDYYKILGVARDASQDEIKKAYRKLARKYHPDVSKEANAEDKFKEVGEAYEVLRDEQKRAQYDQFGSNYRHGQSFNPPPGWDDHAGFGGGNFSSFFENMFGGMGGMGGGMGDNFFARGEDVNAKITISLEDAFNGATKTIRRPAGASQSGTINVKIPAGIASGKKIRLSGQGKSGGGGKSGDLYLEVNVAPHRYFRLEEKDVYLDLPIAPWEAALGAKVTVPTLAGKINLTIPAGARSGQKMRLKGRGLPGKEPGDEFVVLQIIVPPADSDKARKLYQQMAEEMAFNPRESLE</sequence>
<evidence type="ECO:0000256" key="1">
    <source>
        <dbReference type="ARBA" id="ARBA00023186"/>
    </source>
</evidence>
<comment type="caution">
    <text evidence="3">The sequence shown here is derived from an EMBL/GenBank/DDBJ whole genome shotgun (WGS) entry which is preliminary data.</text>
</comment>
<dbReference type="Pfam" id="PF01556">
    <property type="entry name" value="DnaJ_C"/>
    <property type="match status" value="1"/>
</dbReference>
<dbReference type="PANTHER" id="PTHR43096:SF52">
    <property type="entry name" value="DNAJ HOMOLOG 1, MITOCHONDRIAL-RELATED"/>
    <property type="match status" value="1"/>
</dbReference>
<dbReference type="InterPro" id="IPR001623">
    <property type="entry name" value="DnaJ_domain"/>
</dbReference>
<dbReference type="EMBL" id="BAAADG010000018">
    <property type="protein sequence ID" value="GAA0232588.1"/>
    <property type="molecule type" value="Genomic_DNA"/>
</dbReference>
<dbReference type="Gene3D" id="1.10.287.110">
    <property type="entry name" value="DnaJ domain"/>
    <property type="match status" value="1"/>
</dbReference>
<dbReference type="PROSITE" id="PS00636">
    <property type="entry name" value="DNAJ_1"/>
    <property type="match status" value="1"/>
</dbReference>
<protein>
    <submittedName>
        <fullName evidence="3">DnaJ C-terminal domain-containing protein</fullName>
    </submittedName>
</protein>
<gene>
    <name evidence="3" type="ORF">GCM10008964_24780</name>
</gene>